<accession>A0AAE3DNW8</accession>
<gene>
    <name evidence="2" type="ORF">LKD45_10875</name>
</gene>
<dbReference type="RefSeq" id="WP_308728534.1">
    <property type="nucleotide sequence ID" value="NZ_JAJEQF010000029.1"/>
</dbReference>
<keyword evidence="3" id="KW-1185">Reference proteome</keyword>
<protein>
    <submittedName>
        <fullName evidence="2">Uncharacterized protein</fullName>
    </submittedName>
</protein>
<keyword evidence="1" id="KW-0472">Membrane</keyword>
<evidence type="ECO:0000313" key="2">
    <source>
        <dbReference type="EMBL" id="MCC2168183.1"/>
    </source>
</evidence>
<name>A0AAE3DNW8_9FIRM</name>
<sequence length="104" mass="12161">MEKGKCMLKLWWKIIYLAALGTLILNTYTMVHMDSSQRRLWKSKIRMIEKIEQEHPQDVGTVEVWDGEKKRVYYGLVTIGNDGSNGERVRVMLDGVLRSEEKCE</sequence>
<organism evidence="2 3">
    <name type="scientific">Gallintestinimicrobium propionicum</name>
    <dbReference type="NCBI Taxonomy" id="2981770"/>
    <lineage>
        <taxon>Bacteria</taxon>
        <taxon>Bacillati</taxon>
        <taxon>Bacillota</taxon>
        <taxon>Clostridia</taxon>
        <taxon>Lachnospirales</taxon>
        <taxon>Lachnospiraceae</taxon>
        <taxon>Gallintestinimicrobium</taxon>
    </lineage>
</organism>
<reference evidence="2 3" key="1">
    <citation type="submission" date="2021-10" db="EMBL/GenBank/DDBJ databases">
        <title>Anaerobic single-cell dispensing facilitates the cultivation of human gut bacteria.</title>
        <authorList>
            <person name="Afrizal A."/>
        </authorList>
    </citation>
    <scope>NUCLEOTIDE SEQUENCE [LARGE SCALE GENOMIC DNA]</scope>
    <source>
        <strain evidence="2 3">CLA-AA-H244</strain>
    </source>
</reference>
<proteinExistence type="predicted"/>
<dbReference type="Proteomes" id="UP001199355">
    <property type="component" value="Unassembled WGS sequence"/>
</dbReference>
<keyword evidence="1" id="KW-0812">Transmembrane</keyword>
<dbReference type="AlphaFoldDB" id="A0AAE3DNW8"/>
<keyword evidence="1" id="KW-1133">Transmembrane helix</keyword>
<evidence type="ECO:0000256" key="1">
    <source>
        <dbReference type="SAM" id="Phobius"/>
    </source>
</evidence>
<feature type="transmembrane region" description="Helical" evidence="1">
    <location>
        <begin position="12"/>
        <end position="31"/>
    </location>
</feature>
<dbReference type="EMBL" id="JAJEQF010000029">
    <property type="protein sequence ID" value="MCC2168183.1"/>
    <property type="molecule type" value="Genomic_DNA"/>
</dbReference>
<comment type="caution">
    <text evidence="2">The sequence shown here is derived from an EMBL/GenBank/DDBJ whole genome shotgun (WGS) entry which is preliminary data.</text>
</comment>
<evidence type="ECO:0000313" key="3">
    <source>
        <dbReference type="Proteomes" id="UP001199355"/>
    </source>
</evidence>